<dbReference type="Proteomes" id="UP000198771">
    <property type="component" value="Unassembled WGS sequence"/>
</dbReference>
<evidence type="ECO:0000313" key="2">
    <source>
        <dbReference type="Proteomes" id="UP000198771"/>
    </source>
</evidence>
<protein>
    <submittedName>
        <fullName evidence="1">Uncharacterized protein</fullName>
    </submittedName>
</protein>
<dbReference type="RefSeq" id="WP_092123775.1">
    <property type="nucleotide sequence ID" value="NZ_FMXO01000022.1"/>
</dbReference>
<keyword evidence="2" id="KW-1185">Reference proteome</keyword>
<reference evidence="1 2" key="1">
    <citation type="submission" date="2016-10" db="EMBL/GenBank/DDBJ databases">
        <authorList>
            <person name="de Groot N.N."/>
        </authorList>
    </citation>
    <scope>NUCLEOTIDE SEQUENCE [LARGE SCALE GENOMIC DNA]</scope>
    <source>
        <strain evidence="1 2">ASO4-2</strain>
    </source>
</reference>
<name>A0A1G6ETA7_9BACT</name>
<sequence>MHTGRCVEGIGEGRTGRGMTGAIGKLMNILGGKVRFLRQSFFAARSVELFLEHKEIAVISGRRQVHVKCLEGRGWVAAEGDYTDYELGPGGEATVGGTGKVTVTGYGCAAKFVITSASSFWR</sequence>
<dbReference type="AlphaFoldDB" id="A0A1G6ETA7"/>
<gene>
    <name evidence="1" type="ORF">SAMN05660653_03125</name>
</gene>
<evidence type="ECO:0000313" key="1">
    <source>
        <dbReference type="EMBL" id="SDB60656.1"/>
    </source>
</evidence>
<proteinExistence type="predicted"/>
<accession>A0A1G6ETA7</accession>
<dbReference type="OrthoDB" id="5456026at2"/>
<dbReference type="EMBL" id="FMXO01000022">
    <property type="protein sequence ID" value="SDB60656.1"/>
    <property type="molecule type" value="Genomic_DNA"/>
</dbReference>
<organism evidence="1 2">
    <name type="scientific">Desulfonatronum thiosulfatophilum</name>
    <dbReference type="NCBI Taxonomy" id="617002"/>
    <lineage>
        <taxon>Bacteria</taxon>
        <taxon>Pseudomonadati</taxon>
        <taxon>Thermodesulfobacteriota</taxon>
        <taxon>Desulfovibrionia</taxon>
        <taxon>Desulfovibrionales</taxon>
        <taxon>Desulfonatronaceae</taxon>
        <taxon>Desulfonatronum</taxon>
    </lineage>
</organism>